<evidence type="ECO:0000256" key="4">
    <source>
        <dbReference type="ARBA" id="ARBA00022692"/>
    </source>
</evidence>
<feature type="transmembrane region" description="Helical" evidence="7">
    <location>
        <begin position="231"/>
        <end position="252"/>
    </location>
</feature>
<dbReference type="Pfam" id="PF00535">
    <property type="entry name" value="Glycos_transf_2"/>
    <property type="match status" value="1"/>
</dbReference>
<dbReference type="Gene3D" id="3.90.550.10">
    <property type="entry name" value="Spore Coat Polysaccharide Biosynthesis Protein SpsA, Chain A"/>
    <property type="match status" value="1"/>
</dbReference>
<dbReference type="PANTHER" id="PTHR48090">
    <property type="entry name" value="UNDECAPRENYL-PHOSPHATE 4-DEOXY-4-FORMAMIDO-L-ARABINOSE TRANSFERASE-RELATED"/>
    <property type="match status" value="1"/>
</dbReference>
<proteinExistence type="predicted"/>
<dbReference type="InterPro" id="IPR029044">
    <property type="entry name" value="Nucleotide-diphossugar_trans"/>
</dbReference>
<evidence type="ECO:0000256" key="5">
    <source>
        <dbReference type="ARBA" id="ARBA00022989"/>
    </source>
</evidence>
<evidence type="ECO:0000313" key="9">
    <source>
        <dbReference type="EMBL" id="PWR76215.1"/>
    </source>
</evidence>
<evidence type="ECO:0000256" key="7">
    <source>
        <dbReference type="SAM" id="Phobius"/>
    </source>
</evidence>
<keyword evidence="3 9" id="KW-0808">Transferase</keyword>
<dbReference type="AlphaFoldDB" id="A0A2V2NCB0"/>
<evidence type="ECO:0000256" key="3">
    <source>
        <dbReference type="ARBA" id="ARBA00022679"/>
    </source>
</evidence>
<name>A0A2V2NCB0_9EURY</name>
<keyword evidence="4 7" id="KW-0812">Transmembrane</keyword>
<dbReference type="SUPFAM" id="SSF53448">
    <property type="entry name" value="Nucleotide-diphospho-sugar transferases"/>
    <property type="match status" value="1"/>
</dbReference>
<dbReference type="InterPro" id="IPR001173">
    <property type="entry name" value="Glyco_trans_2-like"/>
</dbReference>
<feature type="transmembrane region" description="Helical" evidence="7">
    <location>
        <begin position="264"/>
        <end position="285"/>
    </location>
</feature>
<evidence type="ECO:0000256" key="2">
    <source>
        <dbReference type="ARBA" id="ARBA00022676"/>
    </source>
</evidence>
<keyword evidence="10" id="KW-1185">Reference proteome</keyword>
<keyword evidence="5 7" id="KW-1133">Transmembrane helix</keyword>
<dbReference type="GO" id="GO:0016757">
    <property type="term" value="F:glycosyltransferase activity"/>
    <property type="evidence" value="ECO:0007669"/>
    <property type="project" value="UniProtKB-KW"/>
</dbReference>
<keyword evidence="2" id="KW-0328">Glycosyltransferase</keyword>
<evidence type="ECO:0000256" key="1">
    <source>
        <dbReference type="ARBA" id="ARBA00004141"/>
    </source>
</evidence>
<evidence type="ECO:0000313" key="10">
    <source>
        <dbReference type="Proteomes" id="UP000245934"/>
    </source>
</evidence>
<dbReference type="PANTHER" id="PTHR48090:SF1">
    <property type="entry name" value="PROPHAGE BACTOPRENOL GLUCOSYL TRANSFERASE HOMOLOG"/>
    <property type="match status" value="1"/>
</dbReference>
<dbReference type="CDD" id="cd04187">
    <property type="entry name" value="DPM1_like_bac"/>
    <property type="match status" value="1"/>
</dbReference>
<dbReference type="GO" id="GO:0005886">
    <property type="term" value="C:plasma membrane"/>
    <property type="evidence" value="ECO:0007669"/>
    <property type="project" value="TreeGrafter"/>
</dbReference>
<organism evidence="9 10">
    <name type="scientific">Methanospirillum stamsii</name>
    <dbReference type="NCBI Taxonomy" id="1277351"/>
    <lineage>
        <taxon>Archaea</taxon>
        <taxon>Methanobacteriati</taxon>
        <taxon>Methanobacteriota</taxon>
        <taxon>Stenosarchaea group</taxon>
        <taxon>Methanomicrobia</taxon>
        <taxon>Methanomicrobiales</taxon>
        <taxon>Methanospirillaceae</taxon>
        <taxon>Methanospirillum</taxon>
    </lineage>
</organism>
<accession>A0A2V2NCB0</accession>
<evidence type="ECO:0000256" key="6">
    <source>
        <dbReference type="ARBA" id="ARBA00023136"/>
    </source>
</evidence>
<gene>
    <name evidence="9" type="ORF">DLD82_01495</name>
</gene>
<dbReference type="EMBL" id="QGMZ01000004">
    <property type="protein sequence ID" value="PWR76215.1"/>
    <property type="molecule type" value="Genomic_DNA"/>
</dbReference>
<keyword evidence="6 7" id="KW-0472">Membrane</keyword>
<dbReference type="InterPro" id="IPR050256">
    <property type="entry name" value="Glycosyltransferase_2"/>
</dbReference>
<reference evidence="9 10" key="1">
    <citation type="submission" date="2018-05" db="EMBL/GenBank/DDBJ databases">
        <title>Draft genome of Methanospirillum stamsii Pt1.</title>
        <authorList>
            <person name="Dueholm M.S."/>
            <person name="Nielsen P.H."/>
            <person name="Bakmann L.F."/>
            <person name="Otzen D.E."/>
        </authorList>
    </citation>
    <scope>NUCLEOTIDE SEQUENCE [LARGE SCALE GENOMIC DNA]</scope>
    <source>
        <strain evidence="9 10">Pt1</strain>
    </source>
</reference>
<dbReference type="Proteomes" id="UP000245934">
    <property type="component" value="Unassembled WGS sequence"/>
</dbReference>
<evidence type="ECO:0000259" key="8">
    <source>
        <dbReference type="Pfam" id="PF00535"/>
    </source>
</evidence>
<feature type="domain" description="Glycosyltransferase 2-like" evidence="8">
    <location>
        <begin position="6"/>
        <end position="169"/>
    </location>
</feature>
<comment type="caution">
    <text evidence="9">The sequence shown here is derived from an EMBL/GenBank/DDBJ whole genome shotgun (WGS) entry which is preliminary data.</text>
</comment>
<comment type="subcellular location">
    <subcellularLocation>
        <location evidence="1">Membrane</location>
        <topology evidence="1">Multi-pass membrane protein</topology>
    </subcellularLocation>
</comment>
<sequence>MEKFLSIIVPVYKEEENILNFLSRTETVLNKVTEKYEIIFCLDPSPDKTEEIILNEINRNERIRLIKFSRRFGQPAATMAGIHYCNGDACVVIDVDLQDPPELIISMIVKWEEGYKVVYAKRRSRKGETLIKKAITRFGYKLINKISDVDIPPNTGDFRLMDRIVIDELKKLHESHGFLRGMVAFVGFKQDFIEYDRDERASGISNYNRYVGSLKIAINGIVGFSIRPLQLATLTGGLIAIGAFILGLWILIEKIFLHAELTPGLTWTIVLITFLSGVQLLSLGIMGEYIGRIYEEVKCRPLYIIDYSQNYHRK</sequence>
<protein>
    <submittedName>
        <fullName evidence="9">Glycosyl transferase</fullName>
    </submittedName>
</protein>